<dbReference type="AlphaFoldDB" id="A0A0M2V8J9"/>
<organism evidence="1 2">
    <name type="scientific">Arsukibacterium ikkense</name>
    <dbReference type="NCBI Taxonomy" id="336831"/>
    <lineage>
        <taxon>Bacteria</taxon>
        <taxon>Pseudomonadati</taxon>
        <taxon>Pseudomonadota</taxon>
        <taxon>Gammaproteobacteria</taxon>
        <taxon>Chromatiales</taxon>
        <taxon>Chromatiaceae</taxon>
        <taxon>Arsukibacterium</taxon>
    </lineage>
</organism>
<dbReference type="OrthoDB" id="5772076at2"/>
<evidence type="ECO:0000313" key="2">
    <source>
        <dbReference type="Proteomes" id="UP000034228"/>
    </source>
</evidence>
<dbReference type="EMBL" id="LAHO01000003">
    <property type="protein sequence ID" value="KKO46744.1"/>
    <property type="molecule type" value="Genomic_DNA"/>
</dbReference>
<comment type="caution">
    <text evidence="1">The sequence shown here is derived from an EMBL/GenBank/DDBJ whole genome shotgun (WGS) entry which is preliminary data.</text>
</comment>
<gene>
    <name evidence="1" type="ORF">WG68_05055</name>
</gene>
<sequence length="63" mass="7322">MTSEFVRNIHLATAQQLRDQGADLYGIVEHFESVFMPQDELPELLDQLGYQQQDLKQFLQGQL</sequence>
<keyword evidence="2" id="KW-1185">Reference proteome</keyword>
<reference evidence="1 2" key="1">
    <citation type="submission" date="2015-03" db="EMBL/GenBank/DDBJ databases">
        <title>Draft genome sequences of two protease-producing strains of Arsukibacterium isolated from two cold and alkaline environments.</title>
        <authorList>
            <person name="Lylloff J.E."/>
            <person name="Skov L.B."/>
            <person name="Jepsen M."/>
            <person name="Hallin P.F."/>
            <person name="Sorensen S.J."/>
            <person name="Stougaard P."/>
            <person name="Glaring M.A."/>
        </authorList>
    </citation>
    <scope>NUCLEOTIDE SEQUENCE [LARGE SCALE GENOMIC DNA]</scope>
    <source>
        <strain evidence="1 2">GCM72</strain>
    </source>
</reference>
<name>A0A0M2V8J9_9GAMM</name>
<evidence type="ECO:0000313" key="1">
    <source>
        <dbReference type="EMBL" id="KKO46744.1"/>
    </source>
</evidence>
<protein>
    <submittedName>
        <fullName evidence="1">Uncharacterized protein</fullName>
    </submittedName>
</protein>
<proteinExistence type="predicted"/>
<accession>A0A0M2V8J9</accession>
<dbReference type="Proteomes" id="UP000034228">
    <property type="component" value="Unassembled WGS sequence"/>
</dbReference>